<proteinExistence type="predicted"/>
<dbReference type="EMBL" id="CM042034">
    <property type="protein sequence ID" value="KAI3762811.1"/>
    <property type="molecule type" value="Genomic_DNA"/>
</dbReference>
<keyword evidence="2" id="KW-1185">Reference proteome</keyword>
<name>A0ACB9EVT3_9ASTR</name>
<evidence type="ECO:0000313" key="2">
    <source>
        <dbReference type="Proteomes" id="UP001056120"/>
    </source>
</evidence>
<comment type="caution">
    <text evidence="1">The sequence shown here is derived from an EMBL/GenBank/DDBJ whole genome shotgun (WGS) entry which is preliminary data.</text>
</comment>
<accession>A0ACB9EVT3</accession>
<reference evidence="1 2" key="2">
    <citation type="journal article" date="2022" name="Mol. Ecol. Resour.">
        <title>The genomes of chicory, endive, great burdock and yacon provide insights into Asteraceae paleo-polyploidization history and plant inulin production.</title>
        <authorList>
            <person name="Fan W."/>
            <person name="Wang S."/>
            <person name="Wang H."/>
            <person name="Wang A."/>
            <person name="Jiang F."/>
            <person name="Liu H."/>
            <person name="Zhao H."/>
            <person name="Xu D."/>
            <person name="Zhang Y."/>
        </authorList>
    </citation>
    <scope>NUCLEOTIDE SEQUENCE [LARGE SCALE GENOMIC DNA]</scope>
    <source>
        <strain evidence="2">cv. Yunnan</strain>
        <tissue evidence="1">Leaves</tissue>
    </source>
</reference>
<protein>
    <submittedName>
        <fullName evidence="1">Uncharacterized protein</fullName>
    </submittedName>
</protein>
<dbReference type="Proteomes" id="UP001056120">
    <property type="component" value="Linkage Group LG17"/>
</dbReference>
<reference evidence="2" key="1">
    <citation type="journal article" date="2022" name="Mol. Ecol. Resour.">
        <title>The genomes of chicory, endive, great burdock and yacon provide insights into Asteraceae palaeo-polyploidization history and plant inulin production.</title>
        <authorList>
            <person name="Fan W."/>
            <person name="Wang S."/>
            <person name="Wang H."/>
            <person name="Wang A."/>
            <person name="Jiang F."/>
            <person name="Liu H."/>
            <person name="Zhao H."/>
            <person name="Xu D."/>
            <person name="Zhang Y."/>
        </authorList>
    </citation>
    <scope>NUCLEOTIDE SEQUENCE [LARGE SCALE GENOMIC DNA]</scope>
    <source>
        <strain evidence="2">cv. Yunnan</strain>
    </source>
</reference>
<organism evidence="1 2">
    <name type="scientific">Smallanthus sonchifolius</name>
    <dbReference type="NCBI Taxonomy" id="185202"/>
    <lineage>
        <taxon>Eukaryota</taxon>
        <taxon>Viridiplantae</taxon>
        <taxon>Streptophyta</taxon>
        <taxon>Embryophyta</taxon>
        <taxon>Tracheophyta</taxon>
        <taxon>Spermatophyta</taxon>
        <taxon>Magnoliopsida</taxon>
        <taxon>eudicotyledons</taxon>
        <taxon>Gunneridae</taxon>
        <taxon>Pentapetalae</taxon>
        <taxon>asterids</taxon>
        <taxon>campanulids</taxon>
        <taxon>Asterales</taxon>
        <taxon>Asteraceae</taxon>
        <taxon>Asteroideae</taxon>
        <taxon>Heliantheae alliance</taxon>
        <taxon>Millerieae</taxon>
        <taxon>Smallanthus</taxon>
    </lineage>
</organism>
<gene>
    <name evidence="1" type="ORF">L1987_53252</name>
</gene>
<sequence length="217" mass="24040">MEGVSDPTAADRETFDDTSIQGQKQLSEVYTKVGPLTQGVDEEILIENLPEDLQIDISRHRFIFVKNVQIFARMNQPVLDAICERIKPHTYIKEGTTLYKGGFVTKMVFIVRGKMESKGEDGNSVILSDGDVCGEELLTWCLEPSSLNGDTRNKLVSKRTVTCLTKVEAFVLQAADLEQAITRSDAFPDESSEQISIVVESGGNHHSGDTEIQEEEA</sequence>
<evidence type="ECO:0000313" key="1">
    <source>
        <dbReference type="EMBL" id="KAI3762811.1"/>
    </source>
</evidence>